<feature type="domain" description="Domain X" evidence="10">
    <location>
        <begin position="366"/>
        <end position="481"/>
    </location>
</feature>
<dbReference type="GO" id="GO:0003723">
    <property type="term" value="F:RNA binding"/>
    <property type="evidence" value="ECO:0007669"/>
    <property type="project" value="UniProtKB-KW"/>
</dbReference>
<evidence type="ECO:0000259" key="10">
    <source>
        <dbReference type="Pfam" id="PF01348"/>
    </source>
</evidence>
<reference evidence="12" key="1">
    <citation type="submission" date="2016-11" db="EMBL/GenBank/DDBJ databases">
        <authorList>
            <person name="Jaros S."/>
            <person name="Januszkiewicz K."/>
            <person name="Wedrychowicz H."/>
        </authorList>
    </citation>
    <scope>NUCLEOTIDE SEQUENCE</scope>
</reference>
<dbReference type="EMBL" id="KY114850">
    <property type="protein sequence ID" value="ASK38573.1"/>
    <property type="molecule type" value="Genomic_DNA"/>
</dbReference>
<comment type="similarity">
    <text evidence="2 8">Belongs to the intron maturase 2 family. MatK subfamily.</text>
</comment>
<name>A0A220SY54_9POAL</name>
<evidence type="ECO:0000256" key="8">
    <source>
        <dbReference type="HAMAP-Rule" id="MF_01390"/>
    </source>
</evidence>
<evidence type="ECO:0000256" key="3">
    <source>
        <dbReference type="ARBA" id="ARBA00022528"/>
    </source>
</evidence>
<dbReference type="HAMAP" id="MF_01390">
    <property type="entry name" value="MatK"/>
    <property type="match status" value="1"/>
</dbReference>
<dbReference type="GO" id="GO:0008033">
    <property type="term" value="P:tRNA processing"/>
    <property type="evidence" value="ECO:0007669"/>
    <property type="project" value="UniProtKB-KW"/>
</dbReference>
<sequence>MEELQGYLKKNRSRQQHFLYPFLFQEYIYAFAHDHGLNDSIFYKPGEIMGYDNKSSSVLVKRLIIRRYQQNYLINSVNYSNQNRFVGHNNFFYSHFFSQMISKGFAVIGEIPFSLRLVSFPEKKKIPKGHNLQSIHSIFPFLKDKLLHLNYVSNILIPYPIHLEIWVQILQCRIENVPSLHLWRFFLHEYHNWNSLITPKKSIYVFSKENKRLFQFLYNSYVSECEFLFVFLRKQSSYLRLTSSGTFLERIQFYGKIEHLIVVYRNYFQKTLWFFMDPFIHYVRYQGKAILASKGTHLLMKKWKCYLVNLWQYYFHFWSQPHRIHINQLSNYSFYLLGYLSSVLRNHLVVRNQMLENSFLIETGIKKFDTIVSVIPLIGSLSKAKFCTVSGHPISKPIWTDLSDCDIIDRFGRICRNLSHYYSGSSEKRSLYRIKYILRLSCARTLARKHKSTVRSFLQRLGSVLLEEFFTEEEQVLSLIFPKPTPFSLHGSRRERIWYLDIIRINNLVNH</sequence>
<geneLocation type="chloroplast" evidence="12"/>
<organism evidence="12">
    <name type="scientific">Tillandsia sessemocinoi</name>
    <dbReference type="NCBI Taxonomy" id="2014401"/>
    <lineage>
        <taxon>Eukaryota</taxon>
        <taxon>Viridiplantae</taxon>
        <taxon>Streptophyta</taxon>
        <taxon>Embryophyta</taxon>
        <taxon>Tracheophyta</taxon>
        <taxon>Spermatophyta</taxon>
        <taxon>Magnoliopsida</taxon>
        <taxon>Liliopsida</taxon>
        <taxon>Poales</taxon>
        <taxon>Bromeliaceae</taxon>
        <taxon>Tillandsioideae</taxon>
        <taxon>core Tillandsioideae</taxon>
        <taxon>Tillandsieae</taxon>
        <taxon>Tillandsia</taxon>
    </lineage>
</organism>
<dbReference type="GO" id="GO:0009507">
    <property type="term" value="C:chloroplast"/>
    <property type="evidence" value="ECO:0007669"/>
    <property type="project" value="UniProtKB-SubCell"/>
</dbReference>
<evidence type="ECO:0000256" key="1">
    <source>
        <dbReference type="ARBA" id="ARBA00004229"/>
    </source>
</evidence>
<comment type="function">
    <text evidence="8 9">Usually encoded in the trnK tRNA gene intron. Probably assists in splicing its own and other chloroplast group II introns.</text>
</comment>
<evidence type="ECO:0000256" key="4">
    <source>
        <dbReference type="ARBA" id="ARBA00022640"/>
    </source>
</evidence>
<dbReference type="Pfam" id="PF01824">
    <property type="entry name" value="MatK_N"/>
    <property type="match status" value="1"/>
</dbReference>
<accession>A0A220SY54</accession>
<dbReference type="InterPro" id="IPR024942">
    <property type="entry name" value="Maturase_MatK_N"/>
</dbReference>
<protein>
    <recommendedName>
        <fullName evidence="8">Maturase K</fullName>
    </recommendedName>
    <alternativeName>
        <fullName evidence="8">Intron maturase</fullName>
    </alternativeName>
</protein>
<evidence type="ECO:0000259" key="11">
    <source>
        <dbReference type="Pfam" id="PF01824"/>
    </source>
</evidence>
<keyword evidence="4 9" id="KW-0934">Plastid</keyword>
<keyword evidence="7 8" id="KW-0694">RNA-binding</keyword>
<evidence type="ECO:0000256" key="2">
    <source>
        <dbReference type="ARBA" id="ARBA00006621"/>
    </source>
</evidence>
<dbReference type="PANTHER" id="PTHR34811:SF1">
    <property type="entry name" value="MATURASE K"/>
    <property type="match status" value="1"/>
</dbReference>
<dbReference type="InterPro" id="IPR024937">
    <property type="entry name" value="Domain_X"/>
</dbReference>
<dbReference type="PANTHER" id="PTHR34811">
    <property type="entry name" value="MATURASE K"/>
    <property type="match status" value="1"/>
</dbReference>
<evidence type="ECO:0000256" key="7">
    <source>
        <dbReference type="ARBA" id="ARBA00022884"/>
    </source>
</evidence>
<evidence type="ECO:0000256" key="9">
    <source>
        <dbReference type="RuleBase" id="RU004226"/>
    </source>
</evidence>
<dbReference type="GO" id="GO:0008380">
    <property type="term" value="P:RNA splicing"/>
    <property type="evidence" value="ECO:0007669"/>
    <property type="project" value="UniProtKB-UniRule"/>
</dbReference>
<comment type="subcellular location">
    <subcellularLocation>
        <location evidence="1 8">Plastid</location>
        <location evidence="1 8">Chloroplast</location>
    </subcellularLocation>
</comment>
<evidence type="ECO:0000256" key="5">
    <source>
        <dbReference type="ARBA" id="ARBA00022664"/>
    </source>
</evidence>
<keyword evidence="6 8" id="KW-0819">tRNA processing</keyword>
<evidence type="ECO:0000313" key="12">
    <source>
        <dbReference type="EMBL" id="ASK38573.1"/>
    </source>
</evidence>
<evidence type="ECO:0000256" key="6">
    <source>
        <dbReference type="ARBA" id="ARBA00022694"/>
    </source>
</evidence>
<dbReference type="InterPro" id="IPR002866">
    <property type="entry name" value="Maturase_MatK"/>
</dbReference>
<feature type="domain" description="Maturase MatK N-terminal" evidence="11">
    <location>
        <begin position="1"/>
        <end position="338"/>
    </location>
</feature>
<dbReference type="GO" id="GO:0006397">
    <property type="term" value="P:mRNA processing"/>
    <property type="evidence" value="ECO:0007669"/>
    <property type="project" value="UniProtKB-KW"/>
</dbReference>
<dbReference type="Pfam" id="PF01348">
    <property type="entry name" value="Intron_maturas2"/>
    <property type="match status" value="1"/>
</dbReference>
<proteinExistence type="inferred from homology"/>
<keyword evidence="5 8" id="KW-0507">mRNA processing</keyword>
<dbReference type="AlphaFoldDB" id="A0A220SY54"/>
<keyword evidence="3 9" id="KW-0150">Chloroplast</keyword>
<gene>
    <name evidence="8 12" type="primary">matK</name>
</gene>
<reference evidence="12" key="2">
    <citation type="journal article" date="2017" name="Can. J. Bot.">
        <title>Geographic structure in two highly diverse lineages of Tillandsia (Bromeliaceae).</title>
        <authorList>
            <person name="Granados Mendoza C."/>
            <person name="Granados-Aguilar X."/>
            <person name="Donadio S."/>
            <person name="Salazar G.A."/>
            <person name="Flores-Cruz M."/>
            <person name="Hagsater E."/>
            <person name="Starr J.R."/>
            <person name="Ibarra-Manriquez G."/>
            <person name="Fragoso-Martinez I."/>
            <person name="Magallon S."/>
        </authorList>
    </citation>
    <scope>NUCLEOTIDE SEQUENCE</scope>
</reference>